<dbReference type="Proteomes" id="UP000813637">
    <property type="component" value="Unassembled WGS sequence"/>
</dbReference>
<accession>A0A9Q3YZ58</accession>
<gene>
    <name evidence="1" type="ORF">G8S53_06030</name>
</gene>
<comment type="caution">
    <text evidence="1">The sequence shown here is derived from an EMBL/GenBank/DDBJ whole genome shotgun (WGS) entry which is preliminary data.</text>
</comment>
<reference evidence="1" key="2">
    <citation type="journal article" date="2021" name="Microorganisms">
        <title>Extensive Genome Exploration of Clostridium botulinum Group III Field Strains.</title>
        <authorList>
            <person name="Fillo S."/>
            <person name="Giordani F."/>
            <person name="Tonon E."/>
            <person name="Drigo I."/>
            <person name="Anselmo A."/>
            <person name="Fortunato A."/>
            <person name="Lista F."/>
            <person name="Bano L."/>
        </authorList>
    </citation>
    <scope>NUCLEOTIDE SEQUENCE</scope>
    <source>
        <strain evidence="1">IZSVe-TV_9877_3_12</strain>
    </source>
</reference>
<organism evidence="1 2">
    <name type="scientific">Clostridium botulinum C</name>
    <dbReference type="NCBI Taxonomy" id="36828"/>
    <lineage>
        <taxon>Bacteria</taxon>
        <taxon>Bacillati</taxon>
        <taxon>Bacillota</taxon>
        <taxon>Clostridia</taxon>
        <taxon>Eubacteriales</taxon>
        <taxon>Clostridiaceae</taxon>
        <taxon>Clostridium</taxon>
    </lineage>
</organism>
<name>A0A9Q3YZ58_CLOBO</name>
<dbReference type="SUPFAM" id="SSF49785">
    <property type="entry name" value="Galactose-binding domain-like"/>
    <property type="match status" value="1"/>
</dbReference>
<dbReference type="EMBL" id="JAAMYB010000004">
    <property type="protein sequence ID" value="MCD3194846.1"/>
    <property type="molecule type" value="Genomic_DNA"/>
</dbReference>
<dbReference type="Gene3D" id="2.60.120.260">
    <property type="entry name" value="Galactose-binding domain-like"/>
    <property type="match status" value="1"/>
</dbReference>
<dbReference type="InterPro" id="IPR008979">
    <property type="entry name" value="Galactose-bd-like_sf"/>
</dbReference>
<evidence type="ECO:0000313" key="2">
    <source>
        <dbReference type="Proteomes" id="UP000813637"/>
    </source>
</evidence>
<evidence type="ECO:0000313" key="1">
    <source>
        <dbReference type="EMBL" id="MCD3194846.1"/>
    </source>
</evidence>
<dbReference type="RefSeq" id="WP_231147854.1">
    <property type="nucleotide sequence ID" value="NZ_JAAMYC010000005.1"/>
</dbReference>
<dbReference type="AlphaFoldDB" id="A0A9Q3YZ58"/>
<reference evidence="1" key="1">
    <citation type="submission" date="2020-02" db="EMBL/GenBank/DDBJ databases">
        <authorList>
            <person name="Fillo S."/>
            <person name="Giordani F."/>
            <person name="Tonon E."/>
            <person name="Drigo I."/>
            <person name="Anselmo A."/>
            <person name="Fortunato A."/>
            <person name="Bano L."/>
            <person name="Lista F."/>
        </authorList>
    </citation>
    <scope>NUCLEOTIDE SEQUENCE</scope>
    <source>
        <strain evidence="1">IZSVe-TV_9877_3_12</strain>
    </source>
</reference>
<proteinExistence type="predicted"/>
<sequence>MSKNKKIYCTGDRQELINISCSSDLLEYGEIKSLIDGKEENSLYFNSNKENQWILFDFKNINVCIDSITWKQNGSYEQGTWQLQGSNDNEYFTNIGNSFVLNNGTFKIHNSKLFKYYKLQQINGQTTRDAWIYEIEFGIRLSIPYFLLEQNNQLYTINSEFYEASKSQYKPVAGININNITDEDLKKYGFNDIGDILLETNISEEKFKPIDKFKTLKDGKFNILVKELEC</sequence>
<protein>
    <submittedName>
        <fullName evidence="1">Discoidin domain-containing protein</fullName>
    </submittedName>
</protein>